<dbReference type="Proteomes" id="UP000765509">
    <property type="component" value="Unassembled WGS sequence"/>
</dbReference>
<evidence type="ECO:0000313" key="2">
    <source>
        <dbReference type="EMBL" id="MBW0548340.1"/>
    </source>
</evidence>
<gene>
    <name evidence="2" type="ORF">O181_088055</name>
</gene>
<evidence type="ECO:0000313" key="3">
    <source>
        <dbReference type="Proteomes" id="UP000765509"/>
    </source>
</evidence>
<comment type="caution">
    <text evidence="2">The sequence shown here is derived from an EMBL/GenBank/DDBJ whole genome shotgun (WGS) entry which is preliminary data.</text>
</comment>
<name>A0A9Q3IQT4_9BASI</name>
<dbReference type="AlphaFoldDB" id="A0A9Q3IQT4"/>
<accession>A0A9Q3IQT4</accession>
<keyword evidence="3" id="KW-1185">Reference proteome</keyword>
<evidence type="ECO:0000256" key="1">
    <source>
        <dbReference type="SAM" id="MobiDB-lite"/>
    </source>
</evidence>
<feature type="non-terminal residue" evidence="2">
    <location>
        <position position="77"/>
    </location>
</feature>
<reference evidence="2" key="1">
    <citation type="submission" date="2021-03" db="EMBL/GenBank/DDBJ databases">
        <title>Draft genome sequence of rust myrtle Austropuccinia psidii MF-1, a brazilian biotype.</title>
        <authorList>
            <person name="Quecine M.C."/>
            <person name="Pachon D.M.R."/>
            <person name="Bonatelli M.L."/>
            <person name="Correr F.H."/>
            <person name="Franceschini L.M."/>
            <person name="Leite T.F."/>
            <person name="Margarido G.R.A."/>
            <person name="Almeida C.A."/>
            <person name="Ferrarezi J.A."/>
            <person name="Labate C.A."/>
        </authorList>
    </citation>
    <scope>NUCLEOTIDE SEQUENCE</scope>
    <source>
        <strain evidence="2">MF-1</strain>
    </source>
</reference>
<proteinExistence type="predicted"/>
<dbReference type="EMBL" id="AVOT02053548">
    <property type="protein sequence ID" value="MBW0548340.1"/>
    <property type="molecule type" value="Genomic_DNA"/>
</dbReference>
<protein>
    <submittedName>
        <fullName evidence="2">Uncharacterized protein</fullName>
    </submittedName>
</protein>
<sequence length="77" mass="8388">MNGGCAEKQLSPNLKSPDSSKKAPHQKWSRMMKSKGIKTEKGSSHGGPPGLPKGINRGALSPHAHYKHRNKSSLTWE</sequence>
<feature type="compositionally biased region" description="Basic residues" evidence="1">
    <location>
        <begin position="22"/>
        <end position="36"/>
    </location>
</feature>
<organism evidence="2 3">
    <name type="scientific">Austropuccinia psidii MF-1</name>
    <dbReference type="NCBI Taxonomy" id="1389203"/>
    <lineage>
        <taxon>Eukaryota</taxon>
        <taxon>Fungi</taxon>
        <taxon>Dikarya</taxon>
        <taxon>Basidiomycota</taxon>
        <taxon>Pucciniomycotina</taxon>
        <taxon>Pucciniomycetes</taxon>
        <taxon>Pucciniales</taxon>
        <taxon>Sphaerophragmiaceae</taxon>
        <taxon>Austropuccinia</taxon>
    </lineage>
</organism>
<feature type="region of interest" description="Disordered" evidence="1">
    <location>
        <begin position="1"/>
        <end position="77"/>
    </location>
</feature>